<keyword evidence="1" id="KW-0479">Metal-binding</keyword>
<dbReference type="PROSITE" id="PS50158">
    <property type="entry name" value="ZF_CCHC"/>
    <property type="match status" value="1"/>
</dbReference>
<proteinExistence type="predicted"/>
<organism evidence="4">
    <name type="scientific">Ananas comosus var. bracteatus</name>
    <name type="common">red pineapple</name>
    <dbReference type="NCBI Taxonomy" id="296719"/>
    <lineage>
        <taxon>Eukaryota</taxon>
        <taxon>Viridiplantae</taxon>
        <taxon>Streptophyta</taxon>
        <taxon>Embryophyta</taxon>
        <taxon>Tracheophyta</taxon>
        <taxon>Spermatophyta</taxon>
        <taxon>Magnoliopsida</taxon>
        <taxon>Liliopsida</taxon>
        <taxon>Poales</taxon>
        <taxon>Bromeliaceae</taxon>
        <taxon>Bromelioideae</taxon>
        <taxon>Ananas</taxon>
    </lineage>
</organism>
<accession>A0A6V7NH55</accession>
<protein>
    <recommendedName>
        <fullName evidence="3">CCHC-type domain-containing protein</fullName>
    </recommendedName>
</protein>
<dbReference type="InterPro" id="IPR036397">
    <property type="entry name" value="RNaseH_sf"/>
</dbReference>
<evidence type="ECO:0000256" key="2">
    <source>
        <dbReference type="SAM" id="MobiDB-lite"/>
    </source>
</evidence>
<evidence type="ECO:0000256" key="1">
    <source>
        <dbReference type="PROSITE-ProRule" id="PRU00047"/>
    </source>
</evidence>
<dbReference type="Gene3D" id="3.30.420.10">
    <property type="entry name" value="Ribonuclease H-like superfamily/Ribonuclease H"/>
    <property type="match status" value="1"/>
</dbReference>
<dbReference type="Pfam" id="PF00098">
    <property type="entry name" value="zf-CCHC"/>
    <property type="match status" value="1"/>
</dbReference>
<dbReference type="PANTHER" id="PTHR45835:SF99">
    <property type="entry name" value="CHROMO DOMAIN-CONTAINING PROTEIN-RELATED"/>
    <property type="match status" value="1"/>
</dbReference>
<dbReference type="SMART" id="SM00343">
    <property type="entry name" value="ZnF_C2HC"/>
    <property type="match status" value="1"/>
</dbReference>
<evidence type="ECO:0000259" key="3">
    <source>
        <dbReference type="PROSITE" id="PS50158"/>
    </source>
</evidence>
<sequence length="343" mass="36914">MARSRERRRANVEASAIMHGLRRLEEQFAALVGLVQQGTATGCSWSGSGSAVGHGRRVSFLGATAIVPTSAMVVTGVMPVTDGPKSVGATDILPNIATSTVSSEGVDPLAIELARVRGNLAEFKIGNLSKPSDERVDFVLKGSSSGNAFEKRPRSNVEGGSSNNTKPTKHPRTRSSSMNETVVRKLQGDRPCVICDQAHRVTSYPRCRDHCYRCGQPGHLRRDCPRGNGALRSATLPLVTSLHGVGGPVFVSTQPMSAPVRGSAVFGMSPGGEYIVCNCPTPWYLPLVEFAYNNSYQASIGMAQYEALYGRRCRSPICWDDVRELRLIGPDLVEDAEAKIRIA</sequence>
<evidence type="ECO:0000313" key="4">
    <source>
        <dbReference type="EMBL" id="CAD1817929.1"/>
    </source>
</evidence>
<keyword evidence="1" id="KW-0863">Zinc-finger</keyword>
<keyword evidence="1" id="KW-0862">Zinc</keyword>
<dbReference type="EMBL" id="LR862138">
    <property type="protein sequence ID" value="CAD1817929.1"/>
    <property type="molecule type" value="Genomic_DNA"/>
</dbReference>
<dbReference type="AlphaFoldDB" id="A0A6V7NH55"/>
<dbReference type="GO" id="GO:0003676">
    <property type="term" value="F:nucleic acid binding"/>
    <property type="evidence" value="ECO:0007669"/>
    <property type="project" value="InterPro"/>
</dbReference>
<dbReference type="GO" id="GO:0008270">
    <property type="term" value="F:zinc ion binding"/>
    <property type="evidence" value="ECO:0007669"/>
    <property type="project" value="UniProtKB-KW"/>
</dbReference>
<feature type="region of interest" description="Disordered" evidence="2">
    <location>
        <begin position="144"/>
        <end position="181"/>
    </location>
</feature>
<feature type="domain" description="CCHC-type" evidence="3">
    <location>
        <begin position="211"/>
        <end position="226"/>
    </location>
</feature>
<dbReference type="InterPro" id="IPR001878">
    <property type="entry name" value="Znf_CCHC"/>
</dbReference>
<gene>
    <name evidence="4" type="ORF">CB5_LOCUS1140</name>
</gene>
<reference evidence="4" key="1">
    <citation type="submission" date="2020-07" db="EMBL/GenBank/DDBJ databases">
        <authorList>
            <person name="Lin J."/>
        </authorList>
    </citation>
    <scope>NUCLEOTIDE SEQUENCE</scope>
</reference>
<name>A0A6V7NH55_ANACO</name>
<dbReference type="PANTHER" id="PTHR45835">
    <property type="entry name" value="YALI0A06105P"/>
    <property type="match status" value="1"/>
</dbReference>
<dbReference type="Gene3D" id="4.10.60.10">
    <property type="entry name" value="Zinc finger, CCHC-type"/>
    <property type="match status" value="1"/>
</dbReference>